<organism evidence="2 3">
    <name type="scientific">Draconibacterium halophilum</name>
    <dbReference type="NCBI Taxonomy" id="2706887"/>
    <lineage>
        <taxon>Bacteria</taxon>
        <taxon>Pseudomonadati</taxon>
        <taxon>Bacteroidota</taxon>
        <taxon>Bacteroidia</taxon>
        <taxon>Marinilabiliales</taxon>
        <taxon>Prolixibacteraceae</taxon>
        <taxon>Draconibacterium</taxon>
    </lineage>
</organism>
<keyword evidence="3" id="KW-1185">Reference proteome</keyword>
<dbReference type="CDD" id="cd00293">
    <property type="entry name" value="USP-like"/>
    <property type="match status" value="1"/>
</dbReference>
<dbReference type="InterPro" id="IPR006016">
    <property type="entry name" value="UspA"/>
</dbReference>
<dbReference type="InterPro" id="IPR014729">
    <property type="entry name" value="Rossmann-like_a/b/a_fold"/>
</dbReference>
<dbReference type="SUPFAM" id="SSF52402">
    <property type="entry name" value="Adenine nucleotide alpha hydrolases-like"/>
    <property type="match status" value="2"/>
</dbReference>
<dbReference type="AlphaFoldDB" id="A0A6C0RBP0"/>
<feature type="domain" description="UspA" evidence="1">
    <location>
        <begin position="150"/>
        <end position="277"/>
    </location>
</feature>
<name>A0A6C0RBP0_9BACT</name>
<evidence type="ECO:0000313" key="3">
    <source>
        <dbReference type="Proteomes" id="UP000474630"/>
    </source>
</evidence>
<dbReference type="Pfam" id="PF00582">
    <property type="entry name" value="Usp"/>
    <property type="match status" value="1"/>
</dbReference>
<sequence length="289" mass="32985">MNYRSNSILTHIPQNRDGESILKQALFFANALNMRIFLLDVLKTGPAFLHNPKSKRNQIRHQEALNKFTEFVNKSLGVDIPDNIILRIGWGKIINTLIAESERGGYDFVMIDKSEHANNEHLSRADISRYVGKSYCPVLSVNKEYPITEIKSIVVPIDIIQGTKKRLYWVTFFARRLKAKIHIVSALHIDIEETKSLAYKNAGKIKQMLEKRGVECVVKIVKIHDQEKHTAVLNYTEEVNAGMIIIRTHQESRFTGKKIGKFVSEIVHGCKKPVFTVGGVTQKYDLDDI</sequence>
<protein>
    <submittedName>
        <fullName evidence="2">Universal stress protein</fullName>
    </submittedName>
</protein>
<evidence type="ECO:0000259" key="1">
    <source>
        <dbReference type="Pfam" id="PF00582"/>
    </source>
</evidence>
<dbReference type="EMBL" id="CP048409">
    <property type="protein sequence ID" value="QIA07740.1"/>
    <property type="molecule type" value="Genomic_DNA"/>
</dbReference>
<accession>A0A6C0RBP0</accession>
<dbReference type="Proteomes" id="UP000474630">
    <property type="component" value="Chromosome"/>
</dbReference>
<dbReference type="RefSeq" id="WP_163345661.1">
    <property type="nucleotide sequence ID" value="NZ_CP048409.1"/>
</dbReference>
<dbReference type="Gene3D" id="3.40.50.620">
    <property type="entry name" value="HUPs"/>
    <property type="match status" value="2"/>
</dbReference>
<dbReference type="KEGG" id="drc:G0Q07_08385"/>
<gene>
    <name evidence="2" type="ORF">G0Q07_08385</name>
</gene>
<reference evidence="2 3" key="1">
    <citation type="submission" date="2020-02" db="EMBL/GenBank/DDBJ databases">
        <title>Genome sequencing for Draconibacterium sp. strain M1.</title>
        <authorList>
            <person name="Park S.-J."/>
        </authorList>
    </citation>
    <scope>NUCLEOTIDE SEQUENCE [LARGE SCALE GENOMIC DNA]</scope>
    <source>
        <strain evidence="2 3">M1</strain>
    </source>
</reference>
<evidence type="ECO:0000313" key="2">
    <source>
        <dbReference type="EMBL" id="QIA07740.1"/>
    </source>
</evidence>
<proteinExistence type="predicted"/>